<evidence type="ECO:0000313" key="1">
    <source>
        <dbReference type="EMBL" id="KAH0737987.1"/>
    </source>
</evidence>
<organism evidence="1 2">
    <name type="scientific">Solanum tuberosum</name>
    <name type="common">Potato</name>
    <dbReference type="NCBI Taxonomy" id="4113"/>
    <lineage>
        <taxon>Eukaryota</taxon>
        <taxon>Viridiplantae</taxon>
        <taxon>Streptophyta</taxon>
        <taxon>Embryophyta</taxon>
        <taxon>Tracheophyta</taxon>
        <taxon>Spermatophyta</taxon>
        <taxon>Magnoliopsida</taxon>
        <taxon>eudicotyledons</taxon>
        <taxon>Gunneridae</taxon>
        <taxon>Pentapetalae</taxon>
        <taxon>asterids</taxon>
        <taxon>lamiids</taxon>
        <taxon>Solanales</taxon>
        <taxon>Solanaceae</taxon>
        <taxon>Solanoideae</taxon>
        <taxon>Solaneae</taxon>
        <taxon>Solanum</taxon>
    </lineage>
</organism>
<sequence>MDKTWMHCTDTSSDVYLKGVDNFLQFAFQNSEVEGEIPDFARYPRNVRLGLASDGDNLHPNRSIVLNGHSSYFIGGAIDEKTFQQDACNDFSHRFEDDEDFINWKRNDLDVISTDVTVADDITEDNESKSKADDELN</sequence>
<evidence type="ECO:0000313" key="2">
    <source>
        <dbReference type="Proteomes" id="UP000826656"/>
    </source>
</evidence>
<dbReference type="Proteomes" id="UP000826656">
    <property type="component" value="Unassembled WGS sequence"/>
</dbReference>
<protein>
    <submittedName>
        <fullName evidence="1">Uncharacterized protein</fullName>
    </submittedName>
</protein>
<name>A0ABQ7TV13_SOLTU</name>
<comment type="caution">
    <text evidence="1">The sequence shown here is derived from an EMBL/GenBank/DDBJ whole genome shotgun (WGS) entry which is preliminary data.</text>
</comment>
<reference evidence="1 2" key="1">
    <citation type="journal article" date="2021" name="bioRxiv">
        <title>Chromosome-scale and haplotype-resolved genome assembly of a tetraploid potato cultivar.</title>
        <authorList>
            <person name="Sun H."/>
            <person name="Jiao W.-B."/>
            <person name="Krause K."/>
            <person name="Campoy J.A."/>
            <person name="Goel M."/>
            <person name="Folz-Donahue K."/>
            <person name="Kukat C."/>
            <person name="Huettel B."/>
            <person name="Schneeberger K."/>
        </authorList>
    </citation>
    <scope>NUCLEOTIDE SEQUENCE [LARGE SCALE GENOMIC DNA]</scope>
    <source>
        <strain evidence="1">SolTubOtavaFocal</strain>
        <tissue evidence="1">Leaves</tissue>
    </source>
</reference>
<proteinExistence type="predicted"/>
<dbReference type="EMBL" id="JAIVGD010000028">
    <property type="protein sequence ID" value="KAH0737987.1"/>
    <property type="molecule type" value="Genomic_DNA"/>
</dbReference>
<gene>
    <name evidence="1" type="ORF">KY290_036692</name>
</gene>
<keyword evidence="2" id="KW-1185">Reference proteome</keyword>
<accession>A0ABQ7TV13</accession>